<dbReference type="Gene3D" id="1.20.58.220">
    <property type="entry name" value="Phosphate transport system protein phou homolog 2, domain 2"/>
    <property type="match status" value="2"/>
</dbReference>
<dbReference type="GO" id="GO:0045936">
    <property type="term" value="P:negative regulation of phosphate metabolic process"/>
    <property type="evidence" value="ECO:0007669"/>
    <property type="project" value="InterPro"/>
</dbReference>
<dbReference type="STRING" id="671065.MetMK1DRAFT_00031770"/>
<dbReference type="GO" id="GO:0030643">
    <property type="term" value="P:intracellular phosphate ion homeostasis"/>
    <property type="evidence" value="ECO:0007669"/>
    <property type="project" value="InterPro"/>
</dbReference>
<feature type="domain" description="SpoVT-AbrB" evidence="1">
    <location>
        <begin position="11"/>
        <end position="57"/>
    </location>
</feature>
<name>H2C9A6_9CREN</name>
<evidence type="ECO:0000259" key="1">
    <source>
        <dbReference type="SMART" id="SM00966"/>
    </source>
</evidence>
<dbReference type="PANTHER" id="PTHR42930">
    <property type="entry name" value="PHOSPHATE-SPECIFIC TRANSPORT SYSTEM ACCESSORY PROTEIN PHOU"/>
    <property type="match status" value="1"/>
</dbReference>
<keyword evidence="3" id="KW-1185">Reference proteome</keyword>
<reference evidence="2 3" key="1">
    <citation type="submission" date="2012-01" db="EMBL/GenBank/DDBJ databases">
        <title>Improved High-Quality Draft sequence of Metallosphaera yellowstonensis MK1.</title>
        <authorList>
            <consortium name="US DOE Joint Genome Institute"/>
            <person name="Lucas S."/>
            <person name="Han J."/>
            <person name="Cheng J.-F."/>
            <person name="Goodwin L."/>
            <person name="Pitluck S."/>
            <person name="Peters L."/>
            <person name="Teshima H."/>
            <person name="Detter J.C."/>
            <person name="Han C."/>
            <person name="Tapia R."/>
            <person name="Land M."/>
            <person name="Hauser L."/>
            <person name="Kyrpides N."/>
            <person name="Kozubal M."/>
            <person name="Macur R.E."/>
            <person name="Jay Z."/>
            <person name="Inskeep W."/>
            <person name="Woyke T."/>
        </authorList>
    </citation>
    <scope>NUCLEOTIDE SEQUENCE [LARGE SCALE GENOMIC DNA]</scope>
    <source>
        <strain evidence="2 3">MK1</strain>
    </source>
</reference>
<dbReference type="InterPro" id="IPR007159">
    <property type="entry name" value="SpoVT-AbrB_dom"/>
</dbReference>
<dbReference type="GO" id="GO:0003677">
    <property type="term" value="F:DNA binding"/>
    <property type="evidence" value="ECO:0007669"/>
    <property type="project" value="InterPro"/>
</dbReference>
<dbReference type="Proteomes" id="UP000003980">
    <property type="component" value="Unassembled WGS sequence"/>
</dbReference>
<accession>H2C9A6</accession>
<dbReference type="InterPro" id="IPR038078">
    <property type="entry name" value="PhoU-like_sf"/>
</dbReference>
<dbReference type="Pfam" id="PF01895">
    <property type="entry name" value="PhoU"/>
    <property type="match status" value="2"/>
</dbReference>
<dbReference type="RefSeq" id="WP_009075464.1">
    <property type="nucleotide sequence ID" value="NZ_JH597770.1"/>
</dbReference>
<dbReference type="HOGENOM" id="CLU_069302_1_0_2"/>
<proteinExistence type="predicted"/>
<evidence type="ECO:0000313" key="2">
    <source>
        <dbReference type="EMBL" id="EHP68732.1"/>
    </source>
</evidence>
<protein>
    <submittedName>
        <fullName evidence="2">Phosphate uptake regulator</fullName>
    </submittedName>
</protein>
<dbReference type="SMART" id="SM00966">
    <property type="entry name" value="SpoVT_AbrB"/>
    <property type="match status" value="1"/>
</dbReference>
<dbReference type="AlphaFoldDB" id="H2C9A6"/>
<dbReference type="EMBL" id="JH597770">
    <property type="protein sequence ID" value="EHP68732.1"/>
    <property type="molecule type" value="Genomic_DNA"/>
</dbReference>
<dbReference type="eggNOG" id="arCOG00318">
    <property type="taxonomic scope" value="Archaea"/>
</dbReference>
<evidence type="ECO:0000313" key="3">
    <source>
        <dbReference type="Proteomes" id="UP000003980"/>
    </source>
</evidence>
<dbReference type="Pfam" id="PF04014">
    <property type="entry name" value="MazE_antitoxin"/>
    <property type="match status" value="1"/>
</dbReference>
<organism evidence="2 3">
    <name type="scientific">Metallosphaera yellowstonensis MK1</name>
    <dbReference type="NCBI Taxonomy" id="671065"/>
    <lineage>
        <taxon>Archaea</taxon>
        <taxon>Thermoproteota</taxon>
        <taxon>Thermoprotei</taxon>
        <taxon>Sulfolobales</taxon>
        <taxon>Sulfolobaceae</taxon>
        <taxon>Metallosphaera</taxon>
    </lineage>
</organism>
<sequence>MQSKTTRRIQLTGGSTYIISLPKNWVRQLSLKPGDEVDVIQDSNLRLLLVPKGTSQDGRQNRAVITCENLRPNFAVREFIAYYMAGYTIVSLICAKMKAEDRTAIKDTVRKRLLGAEVVEEDSTNLTVQFLVNEKDLPISRAINRAAAISQNMLKDTLDALRTGDIEVAREVQERDDEVDRFYFYVARQLTLSITSFEILEEEGYNATQIVDIYSAAKSVERIADHAHRISSLIPEIGGAVPESVVKVGERVLELYKEASSSFINGKRETANRIIEEDREIAELHRTVMSSLLKELGELRAPILFVLDSFRRISRYSVDLAETTINLLAKNKDSPIQGS</sequence>
<gene>
    <name evidence="2" type="ORF">MetMK1DRAFT_00031770</name>
</gene>
<dbReference type="InterPro" id="IPR026022">
    <property type="entry name" value="PhoU_dom"/>
</dbReference>
<dbReference type="SUPFAM" id="SSF109755">
    <property type="entry name" value="PhoU-like"/>
    <property type="match status" value="1"/>
</dbReference>
<dbReference type="OrthoDB" id="40991at2157"/>
<dbReference type="PANTHER" id="PTHR42930:SF2">
    <property type="entry name" value="PHOU DOMAIN-CONTAINING PROTEIN"/>
    <property type="match status" value="1"/>
</dbReference>
<dbReference type="InterPro" id="IPR028366">
    <property type="entry name" value="PhoU"/>
</dbReference>